<feature type="region of interest" description="Disordered" evidence="1">
    <location>
        <begin position="213"/>
        <end position="259"/>
    </location>
</feature>
<keyword evidence="3" id="KW-1185">Reference proteome</keyword>
<feature type="region of interest" description="Disordered" evidence="1">
    <location>
        <begin position="1"/>
        <end position="42"/>
    </location>
</feature>
<evidence type="ECO:0000313" key="3">
    <source>
        <dbReference type="Proteomes" id="UP001360953"/>
    </source>
</evidence>
<dbReference type="GeneID" id="92036709"/>
<organism evidence="2 3">
    <name type="scientific">Phyllosticta citribraziliensis</name>
    <dbReference type="NCBI Taxonomy" id="989973"/>
    <lineage>
        <taxon>Eukaryota</taxon>
        <taxon>Fungi</taxon>
        <taxon>Dikarya</taxon>
        <taxon>Ascomycota</taxon>
        <taxon>Pezizomycotina</taxon>
        <taxon>Dothideomycetes</taxon>
        <taxon>Dothideomycetes incertae sedis</taxon>
        <taxon>Botryosphaeriales</taxon>
        <taxon>Phyllostictaceae</taxon>
        <taxon>Phyllosticta</taxon>
    </lineage>
</organism>
<reference evidence="2 3" key="1">
    <citation type="submission" date="2024-04" db="EMBL/GenBank/DDBJ databases">
        <title>Phyllosticta paracitricarpa is synonymous to the EU quarantine fungus P. citricarpa based on phylogenomic analyses.</title>
        <authorList>
            <consortium name="Lawrence Berkeley National Laboratory"/>
            <person name="Van ingen-buijs V.A."/>
            <person name="Van westerhoven A.C."/>
            <person name="Haridas S."/>
            <person name="Skiadas P."/>
            <person name="Martin F."/>
            <person name="Groenewald J.Z."/>
            <person name="Crous P.W."/>
            <person name="Seidl M.F."/>
        </authorList>
    </citation>
    <scope>NUCLEOTIDE SEQUENCE [LARGE SCALE GENOMIC DNA]</scope>
    <source>
        <strain evidence="2 3">CPC 17464</strain>
    </source>
</reference>
<dbReference type="RefSeq" id="XP_066651654.1">
    <property type="nucleotide sequence ID" value="XM_066803803.1"/>
</dbReference>
<evidence type="ECO:0000256" key="1">
    <source>
        <dbReference type="SAM" id="MobiDB-lite"/>
    </source>
</evidence>
<protein>
    <submittedName>
        <fullName evidence="2">Uncharacterized protein</fullName>
    </submittedName>
</protein>
<feature type="compositionally biased region" description="Polar residues" evidence="1">
    <location>
        <begin position="214"/>
        <end position="223"/>
    </location>
</feature>
<gene>
    <name evidence="2" type="ORF">J3D65DRAFT_685157</name>
</gene>
<evidence type="ECO:0000313" key="2">
    <source>
        <dbReference type="EMBL" id="KAK7531984.1"/>
    </source>
</evidence>
<proteinExistence type="predicted"/>
<feature type="compositionally biased region" description="Polar residues" evidence="1">
    <location>
        <begin position="233"/>
        <end position="242"/>
    </location>
</feature>
<feature type="compositionally biased region" description="Polar residues" evidence="1">
    <location>
        <begin position="9"/>
        <end position="19"/>
    </location>
</feature>
<dbReference type="Proteomes" id="UP001360953">
    <property type="component" value="Unassembled WGS sequence"/>
</dbReference>
<name>A0ABR1L9R5_9PEZI</name>
<comment type="caution">
    <text evidence="2">The sequence shown here is derived from an EMBL/GenBank/DDBJ whole genome shotgun (WGS) entry which is preliminary data.</text>
</comment>
<sequence length="415" mass="46039">MPPPLMNLTDASKGTTSRPTVRPLSGQSRWDKPPHPSSPSVVSLPTATLRLAFLLESSAILDRFQLTFDCGPRNINDPPFHLRENPAISDCPSFEQCHAAATADHNSPTKLASNPPLRVRQMSLEKLLPVHPVPSMARWLATPADISRSVVPRPPAALRLALVGRVLIALSPLGNATFCCAFKFSEQTGLPFFGEIGKELPFPAANNDAKLQRSRQNAETQVQADHEAKLQRPRQNAETQGLRSAHAREDQRRARQGMGDCGRVKATNAEGQDLWPAHAREDQRRAHHTTYGRGNPNATNAETLGLWPAHAREDQRRARHTTYDRGNPNATRWWVGTLGLEGSVLVCSLFLELVPALDWTDKMMDNTFGGWTDCYGLKTPRENIRRGLGLIWQFGFNENSRSGHHAFAFARDSHC</sequence>
<accession>A0ABR1L9R5</accession>
<dbReference type="EMBL" id="JBBPEH010000011">
    <property type="protein sequence ID" value="KAK7531984.1"/>
    <property type="molecule type" value="Genomic_DNA"/>
</dbReference>